<name>A0A7S3K0G0_9STRA</name>
<accession>A0A7S3K0G0</accession>
<feature type="chain" id="PRO_5031024891" evidence="1">
    <location>
        <begin position="20"/>
        <end position="540"/>
    </location>
</feature>
<proteinExistence type="predicted"/>
<feature type="signal peptide" evidence="1">
    <location>
        <begin position="1"/>
        <end position="19"/>
    </location>
</feature>
<evidence type="ECO:0000313" key="2">
    <source>
        <dbReference type="EMBL" id="CAE0368898.1"/>
    </source>
</evidence>
<organism evidence="2">
    <name type="scientific">Aureoumbra lagunensis</name>
    <dbReference type="NCBI Taxonomy" id="44058"/>
    <lineage>
        <taxon>Eukaryota</taxon>
        <taxon>Sar</taxon>
        <taxon>Stramenopiles</taxon>
        <taxon>Ochrophyta</taxon>
        <taxon>Pelagophyceae</taxon>
        <taxon>Pelagomonadales</taxon>
        <taxon>Aureoumbra</taxon>
    </lineage>
</organism>
<dbReference type="EMBL" id="HBIJ01014403">
    <property type="protein sequence ID" value="CAE0368898.1"/>
    <property type="molecule type" value="Transcribed_RNA"/>
</dbReference>
<keyword evidence="1" id="KW-0732">Signal</keyword>
<protein>
    <submittedName>
        <fullName evidence="2">Uncharacterized protein</fullName>
    </submittedName>
</protein>
<evidence type="ECO:0000256" key="1">
    <source>
        <dbReference type="SAM" id="SignalP"/>
    </source>
</evidence>
<gene>
    <name evidence="2" type="ORF">ALAG00032_LOCUS9661</name>
</gene>
<reference evidence="2" key="1">
    <citation type="submission" date="2021-01" db="EMBL/GenBank/DDBJ databases">
        <authorList>
            <person name="Corre E."/>
            <person name="Pelletier E."/>
            <person name="Niang G."/>
            <person name="Scheremetjew M."/>
            <person name="Finn R."/>
            <person name="Kale V."/>
            <person name="Holt S."/>
            <person name="Cochrane G."/>
            <person name="Meng A."/>
            <person name="Brown T."/>
            <person name="Cohen L."/>
        </authorList>
    </citation>
    <scope>NUCLEOTIDE SEQUENCE</scope>
    <source>
        <strain evidence="2">CCMP1510</strain>
    </source>
</reference>
<sequence>MISISFLILVFAIAMQCMHYSYDGINIFNRIRNYLDVSWRRSLPLADEIRSYEILNMLHSDIEIPIIPTQSMDLRKLERARHILEVKVSDPISRIMAKAIEAKLDTQPLLAVTSPCPKYLEEECNPRSATVLDGKETLVLRVEEIRWSNKMSVTLVSRFLERGLLQNVRSVPSDKRIFFGTLAQFSVGDIIQRRKDRRRGVVLTIEWSDPPFQIDYHSNKVTKKLTNLLASLFPQSEFKESPSDQLYNKREPVSRASYIVLAEQQIHNESILQRWSHDSVYAWPQAPYLLASNSSAVRLIPNPTPHTHTNTDRDYRLGPHWSSILNKCPRHGCFLLQVPHKSHGSILATLILNTHADIYLAASISAPQPGHDRMKHFQLVKSRFAYHGCCPPAPMHLYRLRNLTPGTHTLYNHDIIAQGPEAHTYIYLIRFLEPRMLYSERPFEHKYLDTFFFDIHQEKKKNNNHASIDEKKKIWQQYLSTSFLKEQLSYIVDFDSDDTTTSQASIHFDARPILFRDMIPILKNLSSEKAGFLHNMNLTT</sequence>
<dbReference type="AlphaFoldDB" id="A0A7S3K0G0"/>